<geneLocation type="mitochondrion" evidence="2"/>
<accession>A0A4Y5MUZ9</accession>
<evidence type="ECO:0000313" key="2">
    <source>
        <dbReference type="EMBL" id="QCW06863.1"/>
    </source>
</evidence>
<dbReference type="InterPro" id="IPR027434">
    <property type="entry name" value="Homing_endonucl"/>
</dbReference>
<dbReference type="AlphaFoldDB" id="A0A4Y5MUZ9"/>
<gene>
    <name evidence="2" type="primary">orf111</name>
</gene>
<dbReference type="PANTHER" id="PTHR36181">
    <property type="entry name" value="INTRON-ENCODED ENDONUCLEASE AI3-RELATED"/>
    <property type="match status" value="1"/>
</dbReference>
<keyword evidence="2" id="KW-0496">Mitochondrion</keyword>
<sequence>MQYQVKSSKYLTTIITHFDKYPLITQKWSDYQLFKQALNLFNNKEHLTDEGFKKILNIRASMNLGIPEELKMTFPNINPVLRPLPIVTEVNDLNWLAGFASGEGCFFCFYF</sequence>
<proteinExistence type="predicted"/>
<feature type="domain" description="Homing endonuclease LAGLIDADG" evidence="1">
    <location>
        <begin position="2"/>
        <end position="37"/>
    </location>
</feature>
<dbReference type="PANTHER" id="PTHR36181:SF4">
    <property type="entry name" value="LAGLIDADG ENDONUCLEASE"/>
    <property type="match status" value="1"/>
</dbReference>
<dbReference type="InterPro" id="IPR004860">
    <property type="entry name" value="LAGLIDADG_dom"/>
</dbReference>
<dbReference type="RefSeq" id="YP_009663726.1">
    <property type="nucleotide sequence ID" value="NC_042947.1"/>
</dbReference>
<dbReference type="EMBL" id="MK820634">
    <property type="protein sequence ID" value="QCW06863.1"/>
    <property type="molecule type" value="Genomic_DNA"/>
</dbReference>
<name>A0A4Y5MUZ9_9PEZI</name>
<dbReference type="GO" id="GO:0005739">
    <property type="term" value="C:mitochondrion"/>
    <property type="evidence" value="ECO:0007669"/>
    <property type="project" value="UniProtKB-ARBA"/>
</dbReference>
<dbReference type="Pfam" id="PF00961">
    <property type="entry name" value="LAGLIDADG_1"/>
    <property type="match status" value="1"/>
</dbReference>
<protein>
    <recommendedName>
        <fullName evidence="1">Homing endonuclease LAGLIDADG domain-containing protein</fullName>
    </recommendedName>
</protein>
<evidence type="ECO:0000259" key="1">
    <source>
        <dbReference type="Pfam" id="PF00961"/>
    </source>
</evidence>
<dbReference type="GeneID" id="40512616"/>
<dbReference type="GO" id="GO:0004519">
    <property type="term" value="F:endonuclease activity"/>
    <property type="evidence" value="ECO:0007669"/>
    <property type="project" value="InterPro"/>
</dbReference>
<dbReference type="SUPFAM" id="SSF55608">
    <property type="entry name" value="Homing endonucleases"/>
    <property type="match status" value="1"/>
</dbReference>
<dbReference type="InterPro" id="IPR051289">
    <property type="entry name" value="LAGLIDADG_Endonuclease"/>
</dbReference>
<organism evidence="2">
    <name type="scientific">Dactylella tenuis</name>
    <dbReference type="NCBI Taxonomy" id="383872"/>
    <lineage>
        <taxon>Eukaryota</taxon>
        <taxon>Fungi</taxon>
        <taxon>Dikarya</taxon>
        <taxon>Ascomycota</taxon>
        <taxon>Pezizomycotina</taxon>
        <taxon>Orbiliomycetes</taxon>
        <taxon>Orbiliales</taxon>
        <taxon>Orbiliaceae</taxon>
        <taxon>Dactylella</taxon>
    </lineage>
</organism>
<reference evidence="2" key="1">
    <citation type="submission" date="2019-04" db="EMBL/GenBank/DDBJ databases">
        <authorList>
            <person name="Yu Z."/>
            <person name="Deng C."/>
        </authorList>
    </citation>
    <scope>NUCLEOTIDE SEQUENCE</scope>
</reference>
<dbReference type="Gene3D" id="3.10.28.10">
    <property type="entry name" value="Homing endonucleases"/>
    <property type="match status" value="1"/>
</dbReference>